<name>A0A1D2YW95_9BACI</name>
<evidence type="ECO:0008006" key="3">
    <source>
        <dbReference type="Google" id="ProtNLM"/>
    </source>
</evidence>
<evidence type="ECO:0000313" key="2">
    <source>
        <dbReference type="Proteomes" id="UP000243739"/>
    </source>
</evidence>
<accession>A0A1D2YW95</accession>
<gene>
    <name evidence="1" type="ORF">BHF71_07165</name>
</gene>
<dbReference type="EMBL" id="MIJF01000011">
    <property type="protein sequence ID" value="OEF99968.1"/>
    <property type="molecule type" value="Genomic_DNA"/>
</dbReference>
<dbReference type="Proteomes" id="UP000243739">
    <property type="component" value="Unassembled WGS sequence"/>
</dbReference>
<protein>
    <recommendedName>
        <fullName evidence="3">DUF2007 domain-containing protein</fullName>
    </recommendedName>
</protein>
<keyword evidence="2" id="KW-1185">Reference proteome</keyword>
<sequence length="75" mass="8774">MDNYIKVTAIENEIEAQIVEDILTVNKIPYYIRSFHDEAYGSLFQVQKGFGDLYAPEAYKEQIEEIIDEIRKSVK</sequence>
<dbReference type="OrthoDB" id="9793197at2"/>
<proteinExistence type="predicted"/>
<organism evidence="1 2">
    <name type="scientific">Vulcanibacillus modesticaldus</name>
    <dbReference type="NCBI Taxonomy" id="337097"/>
    <lineage>
        <taxon>Bacteria</taxon>
        <taxon>Bacillati</taxon>
        <taxon>Bacillota</taxon>
        <taxon>Bacilli</taxon>
        <taxon>Bacillales</taxon>
        <taxon>Bacillaceae</taxon>
        <taxon>Vulcanibacillus</taxon>
    </lineage>
</organism>
<comment type="caution">
    <text evidence="1">The sequence shown here is derived from an EMBL/GenBank/DDBJ whole genome shotgun (WGS) entry which is preliminary data.</text>
</comment>
<dbReference type="AlphaFoldDB" id="A0A1D2YW95"/>
<reference evidence="1 2" key="1">
    <citation type="submission" date="2016-09" db="EMBL/GenBank/DDBJ databases">
        <title>Draft genome sequence for the type strain of Vulcanibacillus modesticaldus BR, a strictly anaerobic, moderately thermophilic, and nitrate-reducing bacterium from deep sea-hydrothermal vents of the Mid-Atlantic Ridge.</title>
        <authorList>
            <person name="Abin C.A."/>
            <person name="Hollibaugh J.T."/>
        </authorList>
    </citation>
    <scope>NUCLEOTIDE SEQUENCE [LARGE SCALE GENOMIC DNA]</scope>
    <source>
        <strain evidence="1 2">BR</strain>
    </source>
</reference>
<evidence type="ECO:0000313" key="1">
    <source>
        <dbReference type="EMBL" id="OEF99968.1"/>
    </source>
</evidence>
<dbReference type="STRING" id="337097.BHF71_07165"/>
<dbReference type="RefSeq" id="WP_069656187.1">
    <property type="nucleotide sequence ID" value="NZ_MIJF01000011.1"/>
</dbReference>